<keyword evidence="5" id="KW-1185">Reference proteome</keyword>
<dbReference type="Gene3D" id="3.40.50.1700">
    <property type="entry name" value="Glycoside hydrolase family 3 C-terminal domain"/>
    <property type="match status" value="1"/>
</dbReference>
<dbReference type="InterPro" id="IPR008979">
    <property type="entry name" value="Galactose-bd-like_sf"/>
</dbReference>
<keyword evidence="2" id="KW-0378">Hydrolase</keyword>
<dbReference type="GO" id="GO:0030246">
    <property type="term" value="F:carbohydrate binding"/>
    <property type="evidence" value="ECO:0007669"/>
    <property type="project" value="InterPro"/>
</dbReference>
<dbReference type="PRINTS" id="PR00133">
    <property type="entry name" value="GLHYDRLASE3"/>
</dbReference>
<dbReference type="EMBL" id="BMOK01000007">
    <property type="protein sequence ID" value="GGL55061.1"/>
    <property type="molecule type" value="Genomic_DNA"/>
</dbReference>
<dbReference type="PANTHER" id="PTHR42715">
    <property type="entry name" value="BETA-GLUCOSIDASE"/>
    <property type="match status" value="1"/>
</dbReference>
<comment type="similarity">
    <text evidence="1">Belongs to the glycosyl hydrolase 3 family.</text>
</comment>
<dbReference type="PANTHER" id="PTHR42715:SF10">
    <property type="entry name" value="BETA-GLUCOSIDASE"/>
    <property type="match status" value="1"/>
</dbReference>
<dbReference type="SUPFAM" id="SSF51445">
    <property type="entry name" value="(Trans)glycosidases"/>
    <property type="match status" value="1"/>
</dbReference>
<dbReference type="Proteomes" id="UP000654670">
    <property type="component" value="Unassembled WGS sequence"/>
</dbReference>
<reference evidence="4" key="2">
    <citation type="submission" date="2020-09" db="EMBL/GenBank/DDBJ databases">
        <authorList>
            <person name="Sun Q."/>
            <person name="Ohkuma M."/>
        </authorList>
    </citation>
    <scope>NUCLEOTIDE SEQUENCE</scope>
    <source>
        <strain evidence="4">JCM 15325</strain>
    </source>
</reference>
<dbReference type="Gene3D" id="2.60.40.10">
    <property type="entry name" value="Immunoglobulins"/>
    <property type="match status" value="1"/>
</dbReference>
<dbReference type="InterPro" id="IPR036962">
    <property type="entry name" value="Glyco_hydro_3_N_sf"/>
</dbReference>
<dbReference type="InterPro" id="IPR002772">
    <property type="entry name" value="Glyco_hydro_3_C"/>
</dbReference>
<dbReference type="GO" id="GO:0005975">
    <property type="term" value="P:carbohydrate metabolic process"/>
    <property type="evidence" value="ECO:0007669"/>
    <property type="project" value="InterPro"/>
</dbReference>
<dbReference type="InterPro" id="IPR036881">
    <property type="entry name" value="Glyco_hydro_3_C_sf"/>
</dbReference>
<dbReference type="SMART" id="SM01217">
    <property type="entry name" value="Fn3_like"/>
    <property type="match status" value="1"/>
</dbReference>
<dbReference type="InterPro" id="IPR017853">
    <property type="entry name" value="GH"/>
</dbReference>
<dbReference type="InterPro" id="IPR050288">
    <property type="entry name" value="Cellulose_deg_GH3"/>
</dbReference>
<dbReference type="PROSITE" id="PS51175">
    <property type="entry name" value="CBM6"/>
    <property type="match status" value="1"/>
</dbReference>
<dbReference type="InterPro" id="IPR001764">
    <property type="entry name" value="Glyco_hydro_3_N"/>
</dbReference>
<name>A0A917S5N0_9BACL</name>
<dbReference type="Pfam" id="PF00933">
    <property type="entry name" value="Glyco_hydro_3"/>
    <property type="match status" value="1"/>
</dbReference>
<feature type="domain" description="CBM6" evidence="3">
    <location>
        <begin position="788"/>
        <end position="910"/>
    </location>
</feature>
<protein>
    <submittedName>
        <fullName evidence="4">Beta-glucosidase</fullName>
    </submittedName>
</protein>
<evidence type="ECO:0000259" key="3">
    <source>
        <dbReference type="PROSITE" id="PS51175"/>
    </source>
</evidence>
<dbReference type="Gene3D" id="2.60.120.260">
    <property type="entry name" value="Galactose-binding domain-like"/>
    <property type="match status" value="1"/>
</dbReference>
<evidence type="ECO:0000256" key="1">
    <source>
        <dbReference type="ARBA" id="ARBA00005336"/>
    </source>
</evidence>
<dbReference type="Pfam" id="PF03422">
    <property type="entry name" value="CBM_6"/>
    <property type="match status" value="1"/>
</dbReference>
<dbReference type="AlphaFoldDB" id="A0A917S5N0"/>
<reference evidence="4" key="1">
    <citation type="journal article" date="2014" name="Int. J. Syst. Evol. Microbiol.">
        <title>Complete genome sequence of Corynebacterium casei LMG S-19264T (=DSM 44701T), isolated from a smear-ripened cheese.</title>
        <authorList>
            <consortium name="US DOE Joint Genome Institute (JGI-PGF)"/>
            <person name="Walter F."/>
            <person name="Albersmeier A."/>
            <person name="Kalinowski J."/>
            <person name="Ruckert C."/>
        </authorList>
    </citation>
    <scope>NUCLEOTIDE SEQUENCE</scope>
    <source>
        <strain evidence="4">JCM 15325</strain>
    </source>
</reference>
<evidence type="ECO:0000256" key="2">
    <source>
        <dbReference type="ARBA" id="ARBA00022801"/>
    </source>
</evidence>
<dbReference type="Pfam" id="PF14310">
    <property type="entry name" value="Fn3-like"/>
    <property type="match status" value="1"/>
</dbReference>
<comment type="caution">
    <text evidence="4">The sequence shown here is derived from an EMBL/GenBank/DDBJ whole genome shotgun (WGS) entry which is preliminary data.</text>
</comment>
<evidence type="ECO:0000313" key="4">
    <source>
        <dbReference type="EMBL" id="GGL55061.1"/>
    </source>
</evidence>
<dbReference type="SUPFAM" id="SSF52279">
    <property type="entry name" value="Beta-D-glucan exohydrolase, C-terminal domain"/>
    <property type="match status" value="1"/>
</dbReference>
<dbReference type="InterPro" id="IPR013783">
    <property type="entry name" value="Ig-like_fold"/>
</dbReference>
<dbReference type="SUPFAM" id="SSF49785">
    <property type="entry name" value="Galactose-binding domain-like"/>
    <property type="match status" value="1"/>
</dbReference>
<gene>
    <name evidence="4" type="ORF">GCM10007968_18900</name>
</gene>
<dbReference type="GO" id="GO:0004553">
    <property type="term" value="F:hydrolase activity, hydrolyzing O-glycosyl compounds"/>
    <property type="evidence" value="ECO:0007669"/>
    <property type="project" value="InterPro"/>
</dbReference>
<dbReference type="InterPro" id="IPR005084">
    <property type="entry name" value="CBM6"/>
</dbReference>
<organism evidence="4 5">
    <name type="scientific">Sporolactobacillus putidus</name>
    <dbReference type="NCBI Taxonomy" id="492735"/>
    <lineage>
        <taxon>Bacteria</taxon>
        <taxon>Bacillati</taxon>
        <taxon>Bacillota</taxon>
        <taxon>Bacilli</taxon>
        <taxon>Bacillales</taxon>
        <taxon>Sporolactobacillaceae</taxon>
        <taxon>Sporolactobacillus</taxon>
    </lineage>
</organism>
<dbReference type="Pfam" id="PF01915">
    <property type="entry name" value="Glyco_hydro_3_C"/>
    <property type="match status" value="1"/>
</dbReference>
<accession>A0A917S5N0</accession>
<dbReference type="Gene3D" id="3.20.20.300">
    <property type="entry name" value="Glycoside hydrolase, family 3, N-terminal domain"/>
    <property type="match status" value="1"/>
</dbReference>
<proteinExistence type="inferred from homology"/>
<dbReference type="InterPro" id="IPR026891">
    <property type="entry name" value="Fn3-like"/>
</dbReference>
<evidence type="ECO:0000313" key="5">
    <source>
        <dbReference type="Proteomes" id="UP000654670"/>
    </source>
</evidence>
<dbReference type="RefSeq" id="WP_188802864.1">
    <property type="nucleotide sequence ID" value="NZ_BMOK01000007.1"/>
</dbReference>
<sequence length="920" mass="101870">MGWFPLKLLNVGVRRERGAVFLKKKNAELSRKAAGEGMVLLQNTKNALPIKKGAAVALFGIGQIKFHLYGGGSGSVPNASENINLLQGMENKASGGRIFLYKPLIESYSAYIQMDGRGEMPLSEELLKKAVKNADTAIFTISRYASEGSDRKAAKGDYYLSDKEIDMLEKINRAGFKHVAVVLNIPGVMDTSWISRYPDMSVLISWMPGMEGGNAVADILCGDVNPSGKLVDTFAASYDDYPSSRNFSQHTDYVNYEEDIFNGYRYFETFDPKHRRIIYSFGYGQSYTTFHLSKIKLSESEKHVKITVKVTNTGKLSGKEVVQVYCGAPQGKLGKAARQLAAFRKTGLLKPGRSQVLSMSFPITDMAGYDDTGRIKKSAWLLEKGDYRFFIGNSLLDADQRGVQRIIKVNATKIIRQLAEHAAPVRLLKRLLADGSYERLRMDTAHKKMKTKSANDLTGSGEKSTVELRFSKKKAKIMLQDVAGKPAKLDAFIEQLEDDQLAGLSRGTKATVAGGTGGIGNLNEYGIPNVQTADGPAGLRITNPATAWPMETLLASTWDPELVRAVGKAAGKEALRNSVDIWLAPGMNIHRDPLNGRNFEYWAEDPLIAGKMGAALIEGVQSQGILAEIKHFAVNNKETNRKESDSRVSERALREIYLKGFEIAIKESRPRLVMSAYNLVNGIRTSENKDLLTHILRNEWGYQGVVTSDWNNTAAFYKEILAGNHVRMPSGSATADHLMIALQKGLITRTDLQNNVRPILKMILQTQAFKNYRPAEQAPIAISVSEATRIRAADFIDASAGVNIRSFPGKDSGLKSAQAGNGEWMRFIIFVEKEGTYSFTPRISTRYDHQIFDIFLDGRKIGRSIQEKATGGCHNWKNGETIDLRLPEGRHTLKLTFHTTEEKINGFELAYNGTNVNNEV</sequence>